<organism evidence="2 3">
    <name type="scientific">Dibothriocephalus latus</name>
    <name type="common">Fish tapeworm</name>
    <name type="synonym">Diphyllobothrium latum</name>
    <dbReference type="NCBI Taxonomy" id="60516"/>
    <lineage>
        <taxon>Eukaryota</taxon>
        <taxon>Metazoa</taxon>
        <taxon>Spiralia</taxon>
        <taxon>Lophotrochozoa</taxon>
        <taxon>Platyhelminthes</taxon>
        <taxon>Cestoda</taxon>
        <taxon>Eucestoda</taxon>
        <taxon>Diphyllobothriidea</taxon>
        <taxon>Diphyllobothriidae</taxon>
        <taxon>Dibothriocephalus</taxon>
    </lineage>
</organism>
<evidence type="ECO:0000256" key="1">
    <source>
        <dbReference type="SAM" id="MobiDB-lite"/>
    </source>
</evidence>
<dbReference type="PROSITE" id="PS00163">
    <property type="entry name" value="FUMARATE_LYASES"/>
    <property type="match status" value="1"/>
</dbReference>
<gene>
    <name evidence="2" type="ORF">DILT_LOCUS3986</name>
</gene>
<dbReference type="GO" id="GO:0003824">
    <property type="term" value="F:catalytic activity"/>
    <property type="evidence" value="ECO:0007669"/>
    <property type="project" value="InterPro"/>
</dbReference>
<sequence>MTLKVWHSDANPANRYLNLPAAYNVLLHYVSKGQDTVNAKSGLSDEDGTVTKPPEEGAGLPGSSTMGAKQNTYCRGLNGSSLKTVEMAVSQKTKRLDAAVCKVRDGNGWDFQEQFVFWLDFVEFKPDYYMMNKMIQEGTDAPVFLSWSITTPTNGTSKSYIQQGSEGFEFTITRQIYNDTPAAIYCYIGRKVQAKTISVLGKSTALLFIATV</sequence>
<accession>A0A3P6U7E4</accession>
<evidence type="ECO:0000313" key="3">
    <source>
        <dbReference type="Proteomes" id="UP000281553"/>
    </source>
</evidence>
<feature type="region of interest" description="Disordered" evidence="1">
    <location>
        <begin position="38"/>
        <end position="65"/>
    </location>
</feature>
<dbReference type="InterPro" id="IPR020557">
    <property type="entry name" value="Fumarate_lyase_CS"/>
</dbReference>
<name>A0A3P6U7E4_DIBLA</name>
<protein>
    <submittedName>
        <fullName evidence="2">Uncharacterized protein</fullName>
    </submittedName>
</protein>
<dbReference type="AlphaFoldDB" id="A0A3P6U7E4"/>
<dbReference type="OrthoDB" id="10624641at2759"/>
<proteinExistence type="predicted"/>
<keyword evidence="3" id="KW-1185">Reference proteome</keyword>
<reference evidence="2 3" key="1">
    <citation type="submission" date="2018-11" db="EMBL/GenBank/DDBJ databases">
        <authorList>
            <consortium name="Pathogen Informatics"/>
        </authorList>
    </citation>
    <scope>NUCLEOTIDE SEQUENCE [LARGE SCALE GENOMIC DNA]</scope>
</reference>
<dbReference type="EMBL" id="UYRU01044623">
    <property type="protein sequence ID" value="VDK87220.1"/>
    <property type="molecule type" value="Genomic_DNA"/>
</dbReference>
<dbReference type="Proteomes" id="UP000281553">
    <property type="component" value="Unassembled WGS sequence"/>
</dbReference>
<evidence type="ECO:0000313" key="2">
    <source>
        <dbReference type="EMBL" id="VDK87220.1"/>
    </source>
</evidence>